<evidence type="ECO:0000313" key="3">
    <source>
        <dbReference type="Proteomes" id="UP001623592"/>
    </source>
</evidence>
<dbReference type="EMBL" id="JBJIAA010000009">
    <property type="protein sequence ID" value="MFL0251283.1"/>
    <property type="molecule type" value="Genomic_DNA"/>
</dbReference>
<organism evidence="2 3">
    <name type="scientific">Clostridium neuense</name>
    <dbReference type="NCBI Taxonomy" id="1728934"/>
    <lineage>
        <taxon>Bacteria</taxon>
        <taxon>Bacillati</taxon>
        <taxon>Bacillota</taxon>
        <taxon>Clostridia</taxon>
        <taxon>Eubacteriales</taxon>
        <taxon>Clostridiaceae</taxon>
        <taxon>Clostridium</taxon>
    </lineage>
</organism>
<feature type="domain" description="IrrE N-terminal-like" evidence="1">
    <location>
        <begin position="11"/>
        <end position="128"/>
    </location>
</feature>
<evidence type="ECO:0000313" key="2">
    <source>
        <dbReference type="EMBL" id="MFL0251283.1"/>
    </source>
</evidence>
<protein>
    <submittedName>
        <fullName evidence="2">ImmA/IrrE family metallo-endopeptidase</fullName>
    </submittedName>
</protein>
<accession>A0ABW8TFI9</accession>
<sequence>MTQYEKLTVKAEKENINVLEINLGINKKCGKSFFNNKEKVIVINSNITDSEKYEVLSEELGHYHTTSGNISNQADLKNVKLEKIARNWGYEETVGIIQLINAFEKGIRSKYELADYLNITEEYLEQAIHHYKEKYGLYFEIDNYLVYFEPNLIIMKMI</sequence>
<reference evidence="2 3" key="1">
    <citation type="submission" date="2024-11" db="EMBL/GenBank/DDBJ databases">
        <authorList>
            <person name="Heng Y.C."/>
            <person name="Lim A.C.H."/>
            <person name="Lee J.K.Y."/>
            <person name="Kittelmann S."/>
        </authorList>
    </citation>
    <scope>NUCLEOTIDE SEQUENCE [LARGE SCALE GENOMIC DNA]</scope>
    <source>
        <strain evidence="2 3">WILCCON 0114</strain>
    </source>
</reference>
<keyword evidence="3" id="KW-1185">Reference proteome</keyword>
<dbReference type="InterPro" id="IPR010359">
    <property type="entry name" value="IrrE_HExxH"/>
</dbReference>
<name>A0ABW8TFI9_9CLOT</name>
<dbReference type="Pfam" id="PF06114">
    <property type="entry name" value="Peptidase_M78"/>
    <property type="match status" value="1"/>
</dbReference>
<dbReference type="RefSeq" id="WP_406787938.1">
    <property type="nucleotide sequence ID" value="NZ_JBJIAA010000009.1"/>
</dbReference>
<gene>
    <name evidence="2" type="ORF">ACJDT4_12675</name>
</gene>
<proteinExistence type="predicted"/>
<comment type="caution">
    <text evidence="2">The sequence shown here is derived from an EMBL/GenBank/DDBJ whole genome shotgun (WGS) entry which is preliminary data.</text>
</comment>
<dbReference type="Proteomes" id="UP001623592">
    <property type="component" value="Unassembled WGS sequence"/>
</dbReference>
<evidence type="ECO:0000259" key="1">
    <source>
        <dbReference type="Pfam" id="PF06114"/>
    </source>
</evidence>